<gene>
    <name evidence="1" type="ORF">KCU98_g13415</name>
</gene>
<dbReference type="Proteomes" id="UP000729357">
    <property type="component" value="Unassembled WGS sequence"/>
</dbReference>
<protein>
    <submittedName>
        <fullName evidence="1">Uncharacterized protein</fullName>
    </submittedName>
</protein>
<dbReference type="AlphaFoldDB" id="A0A9P8JPG0"/>
<keyword evidence="2" id="KW-1185">Reference proteome</keyword>
<evidence type="ECO:0000313" key="2">
    <source>
        <dbReference type="Proteomes" id="UP000729357"/>
    </source>
</evidence>
<feature type="non-terminal residue" evidence="1">
    <location>
        <position position="179"/>
    </location>
</feature>
<name>A0A9P8JPG0_AURME</name>
<accession>A0A9P8JPG0</accession>
<sequence>MGGTSTTTDRSATDSSHIPPHIRAYDYLIVRATDFLAANDVASSQRVARLLLSSPDLSRAHKLTCHRILSHHGSENRVYHTAQALEMWAYDAGAAKLITVSSRTLRSASNTLRTAPRTTPIKKDDAWIVHSPAKTPTRVVKRVTFADDEIIDAEPKRNVKVSKVGKLFPELKAKFEIVE</sequence>
<proteinExistence type="predicted"/>
<reference evidence="1" key="1">
    <citation type="journal article" date="2021" name="J Fungi (Basel)">
        <title>Virulence traits and population genomics of the black yeast Aureobasidium melanogenum.</title>
        <authorList>
            <person name="Cernosa A."/>
            <person name="Sun X."/>
            <person name="Gostincar C."/>
            <person name="Fang C."/>
            <person name="Gunde-Cimerman N."/>
            <person name="Song Z."/>
        </authorList>
    </citation>
    <scope>NUCLEOTIDE SEQUENCE</scope>
    <source>
        <strain evidence="1">EXF-9298</strain>
    </source>
</reference>
<evidence type="ECO:0000313" key="1">
    <source>
        <dbReference type="EMBL" id="KAG9972169.1"/>
    </source>
</evidence>
<dbReference type="EMBL" id="JAHFXS010002469">
    <property type="protein sequence ID" value="KAG9972169.1"/>
    <property type="molecule type" value="Genomic_DNA"/>
</dbReference>
<reference evidence="1" key="2">
    <citation type="submission" date="2021-08" db="EMBL/GenBank/DDBJ databases">
        <authorList>
            <person name="Gostincar C."/>
            <person name="Sun X."/>
            <person name="Song Z."/>
            <person name="Gunde-Cimerman N."/>
        </authorList>
    </citation>
    <scope>NUCLEOTIDE SEQUENCE</scope>
    <source>
        <strain evidence="1">EXF-9298</strain>
    </source>
</reference>
<comment type="caution">
    <text evidence="1">The sequence shown here is derived from an EMBL/GenBank/DDBJ whole genome shotgun (WGS) entry which is preliminary data.</text>
</comment>
<organism evidence="1 2">
    <name type="scientific">Aureobasidium melanogenum</name>
    <name type="common">Aureobasidium pullulans var. melanogenum</name>
    <dbReference type="NCBI Taxonomy" id="46634"/>
    <lineage>
        <taxon>Eukaryota</taxon>
        <taxon>Fungi</taxon>
        <taxon>Dikarya</taxon>
        <taxon>Ascomycota</taxon>
        <taxon>Pezizomycotina</taxon>
        <taxon>Dothideomycetes</taxon>
        <taxon>Dothideomycetidae</taxon>
        <taxon>Dothideales</taxon>
        <taxon>Saccotheciaceae</taxon>
        <taxon>Aureobasidium</taxon>
    </lineage>
</organism>